<feature type="signal peptide" evidence="1">
    <location>
        <begin position="1"/>
        <end position="22"/>
    </location>
</feature>
<protein>
    <submittedName>
        <fullName evidence="2">Uncharacterized protein</fullName>
    </submittedName>
</protein>
<name>A0AAU7DNN3_9BACT</name>
<evidence type="ECO:0000256" key="1">
    <source>
        <dbReference type="SAM" id="SignalP"/>
    </source>
</evidence>
<reference evidence="2" key="1">
    <citation type="submission" date="2023-03" db="EMBL/GenBank/DDBJ databases">
        <title>Edaphobacter sp.</title>
        <authorList>
            <person name="Huber K.J."/>
            <person name="Papendorf J."/>
            <person name="Pilke C."/>
            <person name="Bunk B."/>
            <person name="Sproeer C."/>
            <person name="Pester M."/>
        </authorList>
    </citation>
    <scope>NUCLEOTIDE SEQUENCE</scope>
    <source>
        <strain evidence="2">DSM 110680</strain>
    </source>
</reference>
<accession>A0AAU7DNN3</accession>
<sequence>MTNNRIAVSVLAVLLAGTGCHAASGSQITIGQQTITKAAQQKPTVVGAQTTFGQQTVNKTQEQQPTGASPTWVRYTDNAEGAFSMDVPVGWQVEGGMYRFGYFDVRWMMDIRSLDGKVIIRISDPDVPPYVLPGPHSGPAGHPAIRPNMFQMVVDNYQEAKPYGESYTKRRFASVCTTLMPIQSDWTPTMPPAWHEIDTPVRITDASLAFNCNSSDGPRIANTYAVTAIHGHDGLWMVDVLITVLATPDKLQQARSMTQHMIDSWQETPQWKTHQEQMTQIGLGQMQGEFQRFMQQMAQYHQERTAAMNQQVAGFESRMHQQADQVTSFGNILTGITNLYDPQTGTQFQAFSGPKANYYMNGQGVKINSNLDPGNGFHQVVNMGP</sequence>
<dbReference type="PROSITE" id="PS51257">
    <property type="entry name" value="PROKAR_LIPOPROTEIN"/>
    <property type="match status" value="1"/>
</dbReference>
<organism evidence="2">
    <name type="scientific">Telmatobacter sp. DSM 110680</name>
    <dbReference type="NCBI Taxonomy" id="3036704"/>
    <lineage>
        <taxon>Bacteria</taxon>
        <taxon>Pseudomonadati</taxon>
        <taxon>Acidobacteriota</taxon>
        <taxon>Terriglobia</taxon>
        <taxon>Terriglobales</taxon>
        <taxon>Acidobacteriaceae</taxon>
        <taxon>Telmatobacter</taxon>
    </lineage>
</organism>
<gene>
    <name evidence="2" type="ORF">P8935_05040</name>
</gene>
<dbReference type="EMBL" id="CP121196">
    <property type="protein sequence ID" value="XBH18677.1"/>
    <property type="molecule type" value="Genomic_DNA"/>
</dbReference>
<dbReference type="RefSeq" id="WP_348263903.1">
    <property type="nucleotide sequence ID" value="NZ_CP121196.1"/>
</dbReference>
<dbReference type="AlphaFoldDB" id="A0AAU7DNN3"/>
<evidence type="ECO:0000313" key="2">
    <source>
        <dbReference type="EMBL" id="XBH18677.1"/>
    </source>
</evidence>
<feature type="chain" id="PRO_5043896436" evidence="1">
    <location>
        <begin position="23"/>
        <end position="385"/>
    </location>
</feature>
<keyword evidence="1" id="KW-0732">Signal</keyword>
<proteinExistence type="predicted"/>